<dbReference type="EMBL" id="CP012746">
    <property type="protein sequence ID" value="ALL65387.1"/>
    <property type="molecule type" value="Genomic_DNA"/>
</dbReference>
<evidence type="ECO:0000313" key="3">
    <source>
        <dbReference type="Proteomes" id="UP000019146"/>
    </source>
</evidence>
<evidence type="ECO:0000259" key="1">
    <source>
        <dbReference type="Pfam" id="PF00535"/>
    </source>
</evidence>
<dbReference type="GO" id="GO:0016740">
    <property type="term" value="F:transferase activity"/>
    <property type="evidence" value="ECO:0007669"/>
    <property type="project" value="UniProtKB-KW"/>
</dbReference>
<sequence length="326" mass="36319">MTTSCKVSICIPTCNRPELIVECLDSCLAQTHTNIEILIGDDSSDHRTQALIEARYAQDARIRYVKNEPSLGQARNVASLFARASGDKIALIHDDDYFANDGIASLLDLWQQHPQLEVAFADQYEVDAQGNVDTSKSAALNADFHRTALAQGLQKQPGRTGLVQMFPNNGWMANADLVKRISYRDDVGTCCDYVFGSELCLAASQVYYLHRYVSYYRKTDVSISHSTRGSGFAASRTAFEFVTALRLDASLEPARRLALRRLAPIVVSLYAKNDAPLAALRVAFEHPYAYAYGFDARFYYHLSLIARAFIAMRWRGGLPPSAPRFP</sequence>
<accession>A0A0P0RAF7</accession>
<keyword evidence="2" id="KW-0808">Transferase</keyword>
<dbReference type="PANTHER" id="PTHR43685:SF2">
    <property type="entry name" value="GLYCOSYLTRANSFERASE 2-LIKE DOMAIN-CONTAINING PROTEIN"/>
    <property type="match status" value="1"/>
</dbReference>
<dbReference type="CDD" id="cd00761">
    <property type="entry name" value="Glyco_tranf_GTA_type"/>
    <property type="match status" value="1"/>
</dbReference>
<protein>
    <submittedName>
        <fullName evidence="2">Glycosyl transferase</fullName>
    </submittedName>
</protein>
<dbReference type="InterPro" id="IPR050834">
    <property type="entry name" value="Glycosyltransf_2"/>
</dbReference>
<dbReference type="RefSeq" id="WP_035991032.1">
    <property type="nucleotide sequence ID" value="NZ_CP012746.1"/>
</dbReference>
<dbReference type="KEGG" id="bcai:K788_0003913"/>
<dbReference type="Pfam" id="PF00535">
    <property type="entry name" value="Glycos_transf_2"/>
    <property type="match status" value="1"/>
</dbReference>
<organism evidence="2 3">
    <name type="scientific">Paraburkholderia caribensis MBA4</name>
    <dbReference type="NCBI Taxonomy" id="1323664"/>
    <lineage>
        <taxon>Bacteria</taxon>
        <taxon>Pseudomonadati</taxon>
        <taxon>Pseudomonadota</taxon>
        <taxon>Betaproteobacteria</taxon>
        <taxon>Burkholderiales</taxon>
        <taxon>Burkholderiaceae</taxon>
        <taxon>Paraburkholderia</taxon>
    </lineage>
</organism>
<dbReference type="InterPro" id="IPR001173">
    <property type="entry name" value="Glyco_trans_2-like"/>
</dbReference>
<reference evidence="2 3" key="1">
    <citation type="journal article" date="2014" name="Genome Announc.">
        <title>Draft Genome Sequence of the Haloacid-Degrading Burkholderia caribensis Strain MBA4.</title>
        <authorList>
            <person name="Pan Y."/>
            <person name="Kong K.F."/>
            <person name="Tsang J.S."/>
        </authorList>
    </citation>
    <scope>NUCLEOTIDE SEQUENCE [LARGE SCALE GENOMIC DNA]</scope>
    <source>
        <strain evidence="2 3">MBA4</strain>
    </source>
</reference>
<feature type="domain" description="Glycosyltransferase 2-like" evidence="1">
    <location>
        <begin position="8"/>
        <end position="133"/>
    </location>
</feature>
<proteinExistence type="predicted"/>
<dbReference type="Gene3D" id="3.90.550.10">
    <property type="entry name" value="Spore Coat Polysaccharide Biosynthesis Protein SpsA, Chain A"/>
    <property type="match status" value="1"/>
</dbReference>
<name>A0A0P0RAF7_9BURK</name>
<evidence type="ECO:0000313" key="2">
    <source>
        <dbReference type="EMBL" id="ALL65387.1"/>
    </source>
</evidence>
<gene>
    <name evidence="2" type="ORF">K788_0003913</name>
</gene>
<dbReference type="InterPro" id="IPR029044">
    <property type="entry name" value="Nucleotide-diphossugar_trans"/>
</dbReference>
<dbReference type="PANTHER" id="PTHR43685">
    <property type="entry name" value="GLYCOSYLTRANSFERASE"/>
    <property type="match status" value="1"/>
</dbReference>
<dbReference type="SUPFAM" id="SSF53448">
    <property type="entry name" value="Nucleotide-diphospho-sugar transferases"/>
    <property type="match status" value="1"/>
</dbReference>
<dbReference type="AlphaFoldDB" id="A0A0P0RAF7"/>
<dbReference type="GeneID" id="69969452"/>
<dbReference type="Proteomes" id="UP000019146">
    <property type="component" value="Chromosome 1"/>
</dbReference>